<evidence type="ECO:0000313" key="4">
    <source>
        <dbReference type="Proteomes" id="UP000192335"/>
    </source>
</evidence>
<dbReference type="Proteomes" id="UP000192335">
    <property type="component" value="Unassembled WGS sequence"/>
</dbReference>
<dbReference type="Gene3D" id="1.10.287.850">
    <property type="entry name" value="HP0062-like domain"/>
    <property type="match status" value="1"/>
</dbReference>
<feature type="compositionally biased region" description="Basic and acidic residues" evidence="1">
    <location>
        <begin position="191"/>
        <end position="209"/>
    </location>
</feature>
<protein>
    <recommendedName>
        <fullName evidence="2">PE domain-containing protein</fullName>
    </recommendedName>
</protein>
<dbReference type="SUPFAM" id="SSF140459">
    <property type="entry name" value="PE/PPE dimer-like"/>
    <property type="match status" value="1"/>
</dbReference>
<name>A0A8E2LNH6_9MYCO</name>
<comment type="caution">
    <text evidence="3">The sequence shown here is derived from an EMBL/GenBank/DDBJ whole genome shotgun (WGS) entry which is preliminary data.</text>
</comment>
<accession>A0A8E2LNH6</accession>
<sequence>MSFVNAAPETISAAAADLASISTTIGAANATVAVYTTRLAAAGADEVSAALATLFGSHGRLYQAVSLRAAEFHEQFTQALAAASISYSTAETTSTALMHDALSVLNAPSQALLGRPLIGNGTNGGPGQKAVLEAIPFRRRSRHGRFAERATQQTLYERNQNGNSSRFRVHRTAAAGDQQTRRRAGACRAVRRGDRGRVTRHVRPDAPRR</sequence>
<evidence type="ECO:0000259" key="2">
    <source>
        <dbReference type="Pfam" id="PF00934"/>
    </source>
</evidence>
<evidence type="ECO:0000256" key="1">
    <source>
        <dbReference type="SAM" id="MobiDB-lite"/>
    </source>
</evidence>
<dbReference type="AlphaFoldDB" id="A0A8E2LNH6"/>
<dbReference type="InterPro" id="IPR000084">
    <property type="entry name" value="PE-PGRS_N"/>
</dbReference>
<organism evidence="3 4">
    <name type="scientific">Mycobacterium persicum</name>
    <dbReference type="NCBI Taxonomy" id="1487726"/>
    <lineage>
        <taxon>Bacteria</taxon>
        <taxon>Bacillati</taxon>
        <taxon>Actinomycetota</taxon>
        <taxon>Actinomycetes</taxon>
        <taxon>Mycobacteriales</taxon>
        <taxon>Mycobacteriaceae</taxon>
        <taxon>Mycobacterium</taxon>
    </lineage>
</organism>
<feature type="domain" description="PE" evidence="2">
    <location>
        <begin position="4"/>
        <end position="93"/>
    </location>
</feature>
<feature type="region of interest" description="Disordered" evidence="1">
    <location>
        <begin position="173"/>
        <end position="209"/>
    </location>
</feature>
<gene>
    <name evidence="3" type="ORF">B4U45_03240</name>
</gene>
<dbReference type="EMBL" id="MWQA01000001">
    <property type="protein sequence ID" value="ORC05820.1"/>
    <property type="molecule type" value="Genomic_DNA"/>
</dbReference>
<evidence type="ECO:0000313" key="3">
    <source>
        <dbReference type="EMBL" id="ORC05820.1"/>
    </source>
</evidence>
<dbReference type="InterPro" id="IPR038332">
    <property type="entry name" value="PPE_sf"/>
</dbReference>
<reference evidence="3 4" key="1">
    <citation type="submission" date="2017-02" db="EMBL/GenBank/DDBJ databases">
        <title>Mycobacterium kansasii genomes.</title>
        <authorList>
            <person name="Borowka P."/>
            <person name="Strapagiel D."/>
            <person name="Marciniak B."/>
            <person name="Lach J."/>
            <person name="Bakula Z."/>
            <person name="Van Ingen J."/>
            <person name="Safianowska A."/>
            <person name="Brzostek A."/>
            <person name="Dziadek J."/>
            <person name="Jagielski T."/>
        </authorList>
    </citation>
    <scope>NUCLEOTIDE SEQUENCE [LARGE SCALE GENOMIC DNA]</scope>
    <source>
        <strain evidence="3 4">12MK</strain>
    </source>
</reference>
<proteinExistence type="predicted"/>
<dbReference type="Pfam" id="PF00934">
    <property type="entry name" value="PE"/>
    <property type="match status" value="1"/>
</dbReference>
<dbReference type="OrthoDB" id="4752766at2"/>